<evidence type="ECO:0000313" key="3">
    <source>
        <dbReference type="EMBL" id="RST98654.1"/>
    </source>
</evidence>
<dbReference type="PANTHER" id="PTHR11749">
    <property type="entry name" value="RIBULOSE-5-PHOSPHATE-3-EPIMERASE"/>
    <property type="match status" value="1"/>
</dbReference>
<comment type="caution">
    <text evidence="3">The sequence shown here is derived from an EMBL/GenBank/DDBJ whole genome shotgun (WGS) entry which is preliminary data.</text>
</comment>
<dbReference type="InterPro" id="IPR011060">
    <property type="entry name" value="RibuloseP-bd_barrel"/>
</dbReference>
<dbReference type="EMBL" id="NGJX01000019">
    <property type="protein sequence ID" value="RST98654.1"/>
    <property type="molecule type" value="Genomic_DNA"/>
</dbReference>
<dbReference type="RefSeq" id="WP_114290516.1">
    <property type="nucleotide sequence ID" value="NZ_NGJX01000019.1"/>
</dbReference>
<dbReference type="GO" id="GO:0005975">
    <property type="term" value="P:carbohydrate metabolic process"/>
    <property type="evidence" value="ECO:0007669"/>
    <property type="project" value="InterPro"/>
</dbReference>
<keyword evidence="4" id="KW-1185">Reference proteome</keyword>
<dbReference type="GeneID" id="63147510"/>
<dbReference type="InterPro" id="IPR013785">
    <property type="entry name" value="Aldolase_TIM"/>
</dbReference>
<keyword evidence="2" id="KW-0413">Isomerase</keyword>
<accession>A0A369APX0</accession>
<evidence type="ECO:0000256" key="1">
    <source>
        <dbReference type="ARBA" id="ARBA00022723"/>
    </source>
</evidence>
<dbReference type="GO" id="GO:0016857">
    <property type="term" value="F:racemase and epimerase activity, acting on carbohydrates and derivatives"/>
    <property type="evidence" value="ECO:0007669"/>
    <property type="project" value="InterPro"/>
</dbReference>
<dbReference type="CDD" id="cd00429">
    <property type="entry name" value="RPE"/>
    <property type="match status" value="1"/>
</dbReference>
<dbReference type="AlphaFoldDB" id="A0A369APX0"/>
<dbReference type="Proteomes" id="UP000288197">
    <property type="component" value="Unassembled WGS sequence"/>
</dbReference>
<dbReference type="Pfam" id="PF00834">
    <property type="entry name" value="Ribul_P_3_epim"/>
    <property type="match status" value="1"/>
</dbReference>
<keyword evidence="1" id="KW-0479">Metal-binding</keyword>
<sequence length="234" mass="26057">MSSITLSPSIMCGDLVNLEKSIKEIERAGFTTLHIDVIDGAFSPSMPLGLETIKRMREVTDLNFDVHIMSVNNEFFINEVLSIGVQSVTFHCETALHIDRYIQLVKNSGANCGIALNPATNFNDLKWILPDLDLICLMLINPGFANFKNEKAVPYGVKKVKELNLFLKNHKADVAIQVDGRVSLDVIPELVKAGANNLVLGSKSLFRKGYSIEENRKSIVDSLNEIEGIYYELQ</sequence>
<evidence type="ECO:0000256" key="2">
    <source>
        <dbReference type="ARBA" id="ARBA00023235"/>
    </source>
</evidence>
<protein>
    <submittedName>
        <fullName evidence="3">Ribulose phosphate epimerase</fullName>
    </submittedName>
</protein>
<reference evidence="3 4" key="1">
    <citation type="submission" date="2017-05" db="EMBL/GenBank/DDBJ databases">
        <title>Vagococcus spp. assemblies.</title>
        <authorList>
            <person name="Gulvik C.A."/>
        </authorList>
    </citation>
    <scope>NUCLEOTIDE SEQUENCE [LARGE SCALE GENOMIC DNA]</scope>
    <source>
        <strain evidence="3 4">NCFB 2497</strain>
    </source>
</reference>
<gene>
    <name evidence="3" type="ORF">CBF32_12695</name>
</gene>
<name>A0A369APX0_9ENTE</name>
<dbReference type="InterPro" id="IPR000056">
    <property type="entry name" value="Ribul_P_3_epim-like"/>
</dbReference>
<dbReference type="OrthoDB" id="1677561at2"/>
<proteinExistence type="predicted"/>
<evidence type="ECO:0000313" key="4">
    <source>
        <dbReference type="Proteomes" id="UP000288197"/>
    </source>
</evidence>
<dbReference type="Gene3D" id="3.20.20.70">
    <property type="entry name" value="Aldolase class I"/>
    <property type="match status" value="1"/>
</dbReference>
<dbReference type="GO" id="GO:0046872">
    <property type="term" value="F:metal ion binding"/>
    <property type="evidence" value="ECO:0007669"/>
    <property type="project" value="UniProtKB-KW"/>
</dbReference>
<dbReference type="SUPFAM" id="SSF51366">
    <property type="entry name" value="Ribulose-phoshate binding barrel"/>
    <property type="match status" value="1"/>
</dbReference>
<organism evidence="3 4">
    <name type="scientific">Vagococcus fluvialis</name>
    <dbReference type="NCBI Taxonomy" id="2738"/>
    <lineage>
        <taxon>Bacteria</taxon>
        <taxon>Bacillati</taxon>
        <taxon>Bacillota</taxon>
        <taxon>Bacilli</taxon>
        <taxon>Lactobacillales</taxon>
        <taxon>Enterococcaceae</taxon>
        <taxon>Vagococcus</taxon>
    </lineage>
</organism>